<proteinExistence type="predicted"/>
<protein>
    <submittedName>
        <fullName evidence="1">2579_t:CDS:1</fullName>
    </submittedName>
</protein>
<comment type="caution">
    <text evidence="1">The sequence shown here is derived from an EMBL/GenBank/DDBJ whole genome shotgun (WGS) entry which is preliminary data.</text>
</comment>
<reference evidence="1" key="1">
    <citation type="submission" date="2021-06" db="EMBL/GenBank/DDBJ databases">
        <authorList>
            <person name="Kallberg Y."/>
            <person name="Tangrot J."/>
            <person name="Rosling A."/>
        </authorList>
    </citation>
    <scope>NUCLEOTIDE SEQUENCE</scope>
    <source>
        <strain evidence="1">IA702</strain>
    </source>
</reference>
<accession>A0A9N9BSG9</accession>
<sequence length="87" mass="9988">MVDWNVDNLIASEAISPFQRVLPKDVVESKRKASRRPARQRKASVKARETAEPYLLKRGIIIIVESFYADVERDDLEDAITMDLEDV</sequence>
<dbReference type="AlphaFoldDB" id="A0A9N9BSG9"/>
<dbReference type="Proteomes" id="UP000789572">
    <property type="component" value="Unassembled WGS sequence"/>
</dbReference>
<gene>
    <name evidence="1" type="ORF">POCULU_LOCUS6127</name>
</gene>
<name>A0A9N9BSG9_9GLOM</name>
<keyword evidence="2" id="KW-1185">Reference proteome</keyword>
<organism evidence="1 2">
    <name type="scientific">Paraglomus occultum</name>
    <dbReference type="NCBI Taxonomy" id="144539"/>
    <lineage>
        <taxon>Eukaryota</taxon>
        <taxon>Fungi</taxon>
        <taxon>Fungi incertae sedis</taxon>
        <taxon>Mucoromycota</taxon>
        <taxon>Glomeromycotina</taxon>
        <taxon>Glomeromycetes</taxon>
        <taxon>Paraglomerales</taxon>
        <taxon>Paraglomeraceae</taxon>
        <taxon>Paraglomus</taxon>
    </lineage>
</organism>
<evidence type="ECO:0000313" key="2">
    <source>
        <dbReference type="Proteomes" id="UP000789572"/>
    </source>
</evidence>
<evidence type="ECO:0000313" key="1">
    <source>
        <dbReference type="EMBL" id="CAG8573746.1"/>
    </source>
</evidence>
<dbReference type="EMBL" id="CAJVPJ010001067">
    <property type="protein sequence ID" value="CAG8573746.1"/>
    <property type="molecule type" value="Genomic_DNA"/>
</dbReference>